<name>A0ABU9YD14_9SPHN</name>
<dbReference type="InterPro" id="IPR043968">
    <property type="entry name" value="SGNH"/>
</dbReference>
<reference evidence="4 5" key="1">
    <citation type="submission" date="2024-05" db="EMBL/GenBank/DDBJ databases">
        <authorList>
            <person name="Liu Q."/>
            <person name="Xin Y.-H."/>
        </authorList>
    </citation>
    <scope>NUCLEOTIDE SEQUENCE [LARGE SCALE GENOMIC DNA]</scope>
    <source>
        <strain evidence="4 5">CGMCC 1.10181</strain>
    </source>
</reference>
<evidence type="ECO:0000313" key="5">
    <source>
        <dbReference type="Proteomes" id="UP001419910"/>
    </source>
</evidence>
<dbReference type="RefSeq" id="WP_343889907.1">
    <property type="nucleotide sequence ID" value="NZ_BAAAEH010000026.1"/>
</dbReference>
<organism evidence="4 5">
    <name type="scientific">Sphingomonas oligophenolica</name>
    <dbReference type="NCBI Taxonomy" id="301154"/>
    <lineage>
        <taxon>Bacteria</taxon>
        <taxon>Pseudomonadati</taxon>
        <taxon>Pseudomonadota</taxon>
        <taxon>Alphaproteobacteria</taxon>
        <taxon>Sphingomonadales</taxon>
        <taxon>Sphingomonadaceae</taxon>
        <taxon>Sphingomonas</taxon>
    </lineage>
</organism>
<comment type="caution">
    <text evidence="4">The sequence shown here is derived from an EMBL/GenBank/DDBJ whole genome shotgun (WGS) entry which is preliminary data.</text>
</comment>
<feature type="domain" description="Acyltransferase 3" evidence="2">
    <location>
        <begin position="28"/>
        <end position="350"/>
    </location>
</feature>
<evidence type="ECO:0000259" key="2">
    <source>
        <dbReference type="Pfam" id="PF01757"/>
    </source>
</evidence>
<feature type="transmembrane region" description="Helical" evidence="1">
    <location>
        <begin position="368"/>
        <end position="388"/>
    </location>
</feature>
<dbReference type="Proteomes" id="UP001419910">
    <property type="component" value="Unassembled WGS sequence"/>
</dbReference>
<dbReference type="EC" id="2.3.1.-" evidence="4"/>
<evidence type="ECO:0000259" key="3">
    <source>
        <dbReference type="Pfam" id="PF19040"/>
    </source>
</evidence>
<keyword evidence="1" id="KW-0472">Membrane</keyword>
<feature type="transmembrane region" description="Helical" evidence="1">
    <location>
        <begin position="184"/>
        <end position="203"/>
    </location>
</feature>
<feature type="transmembrane region" description="Helical" evidence="1">
    <location>
        <begin position="53"/>
        <end position="74"/>
    </location>
</feature>
<feature type="transmembrane region" description="Helical" evidence="1">
    <location>
        <begin position="157"/>
        <end position="177"/>
    </location>
</feature>
<keyword evidence="1" id="KW-0812">Transmembrane</keyword>
<keyword evidence="5" id="KW-1185">Reference proteome</keyword>
<dbReference type="GO" id="GO:0016746">
    <property type="term" value="F:acyltransferase activity"/>
    <property type="evidence" value="ECO:0007669"/>
    <property type="project" value="UniProtKB-KW"/>
</dbReference>
<dbReference type="InterPro" id="IPR050879">
    <property type="entry name" value="Acyltransferase_3"/>
</dbReference>
<dbReference type="InterPro" id="IPR002656">
    <property type="entry name" value="Acyl_transf_3_dom"/>
</dbReference>
<keyword evidence="4" id="KW-0808">Transferase</keyword>
<sequence>MAVSGGAMRVSATPEAPGAPQPNWAYWPEIDGLRTIAVLSVVMFHLARQMLPGGFVGVDIFFVISGFLISSILMDDIARRRFSIGRFYQRRISRIFPALILVILATLAAASFIYSAQDMASLGINSAAAATSLINMKLVTQGSYFILSADAQPLLHYWSLAVEEQFYVVFPLYLYLVTRFTKRPLVITAAIAVASFALCVWLTPGHQPLAFYSLPTRAWELLAGSSLALYRAGGGRVTGRAAQAMVWGGLALILGSIELLRDTGGFPGWIAAFPVIGTAMLIAPIGDARPAPLRFLAHPAMVAIGKRSYSLYLWHWPVFSLVDYQLFAASEPVRTTLKIVLTLALTMLSYRFVERPARLYLNVRSRRVPMFVVTALLVGVIASGGIWLRKALYFDVPPSTIASGGTVVHGGEKGVVILSGDSQAAMYGTEIAAIARRRHFTLYALGTAGRNQLPGEEDSSWPATARLIAAKKPDLVILVDAWGAKLKADPMALKRALDQIGSTAKQVLLVAEPPSLPDAANRDAIRHGLRPPFVEPAARREQRLAVLAPLHSMESARVHLIDVAPLLADRSGAIRLIAPDGRMTYYDTYHLSDDGTRMARPLLDRAIGQALGQ</sequence>
<keyword evidence="4" id="KW-0012">Acyltransferase</keyword>
<dbReference type="EMBL" id="JBDIME010000056">
    <property type="protein sequence ID" value="MEN2793607.1"/>
    <property type="molecule type" value="Genomic_DNA"/>
</dbReference>
<dbReference type="PANTHER" id="PTHR23028">
    <property type="entry name" value="ACETYLTRANSFERASE"/>
    <property type="match status" value="1"/>
</dbReference>
<accession>A0ABU9YD14</accession>
<feature type="domain" description="SGNH" evidence="3">
    <location>
        <begin position="406"/>
        <end position="604"/>
    </location>
</feature>
<dbReference type="SUPFAM" id="SSF52266">
    <property type="entry name" value="SGNH hydrolase"/>
    <property type="match status" value="1"/>
</dbReference>
<evidence type="ECO:0000256" key="1">
    <source>
        <dbReference type="SAM" id="Phobius"/>
    </source>
</evidence>
<feature type="transmembrane region" description="Helical" evidence="1">
    <location>
        <begin position="266"/>
        <end position="283"/>
    </location>
</feature>
<evidence type="ECO:0000313" key="4">
    <source>
        <dbReference type="EMBL" id="MEN2793607.1"/>
    </source>
</evidence>
<gene>
    <name evidence="4" type="ORF">ABC974_28585</name>
</gene>
<dbReference type="Pfam" id="PF19040">
    <property type="entry name" value="SGNH"/>
    <property type="match status" value="1"/>
</dbReference>
<proteinExistence type="predicted"/>
<dbReference type="Pfam" id="PF01757">
    <property type="entry name" value="Acyl_transf_3"/>
    <property type="match status" value="1"/>
</dbReference>
<keyword evidence="1" id="KW-1133">Transmembrane helix</keyword>
<feature type="transmembrane region" description="Helical" evidence="1">
    <location>
        <begin position="95"/>
        <end position="116"/>
    </location>
</feature>
<protein>
    <submittedName>
        <fullName evidence="4">Acyltransferase family protein</fullName>
        <ecNumber evidence="4">2.3.1.-</ecNumber>
    </submittedName>
</protein>
<dbReference type="PANTHER" id="PTHR23028:SF53">
    <property type="entry name" value="ACYL_TRANSF_3 DOMAIN-CONTAINING PROTEIN"/>
    <property type="match status" value="1"/>
</dbReference>